<dbReference type="SUPFAM" id="SSF55874">
    <property type="entry name" value="ATPase domain of HSP90 chaperone/DNA topoisomerase II/histidine kinase"/>
    <property type="match status" value="1"/>
</dbReference>
<keyword evidence="1" id="KW-0418">Kinase</keyword>
<accession>A0A1M4EME0</accession>
<evidence type="ECO:0000256" key="1">
    <source>
        <dbReference type="ARBA" id="ARBA00022527"/>
    </source>
</evidence>
<dbReference type="Gene3D" id="3.30.565.10">
    <property type="entry name" value="Histidine kinase-like ATPase, C-terminal domain"/>
    <property type="match status" value="1"/>
</dbReference>
<dbReference type="InterPro" id="IPR036890">
    <property type="entry name" value="HATPase_C_sf"/>
</dbReference>
<dbReference type="AlphaFoldDB" id="A0A1M4EME0"/>
<gene>
    <name evidence="3" type="ORF">BN4615_P9526</name>
</gene>
<dbReference type="InterPro" id="IPR050267">
    <property type="entry name" value="Anti-sigma-factor_SerPK"/>
</dbReference>
<dbReference type="GO" id="GO:0004674">
    <property type="term" value="F:protein serine/threonine kinase activity"/>
    <property type="evidence" value="ECO:0007669"/>
    <property type="project" value="UniProtKB-KW"/>
</dbReference>
<dbReference type="PANTHER" id="PTHR35526:SF3">
    <property type="entry name" value="ANTI-SIGMA-F FACTOR RSBW"/>
    <property type="match status" value="1"/>
</dbReference>
<dbReference type="PANTHER" id="PTHR35526">
    <property type="entry name" value="ANTI-SIGMA-F FACTOR RSBW-RELATED"/>
    <property type="match status" value="1"/>
</dbReference>
<keyword evidence="1" id="KW-0808">Transferase</keyword>
<dbReference type="InterPro" id="IPR003594">
    <property type="entry name" value="HATPase_dom"/>
</dbReference>
<dbReference type="EMBL" id="LT559118">
    <property type="protein sequence ID" value="SBP00010.1"/>
    <property type="molecule type" value="Genomic_DNA"/>
</dbReference>
<feature type="domain" description="Histidine kinase/HSP90-like ATPase" evidence="2">
    <location>
        <begin position="10"/>
        <end position="124"/>
    </location>
</feature>
<evidence type="ECO:0000313" key="3">
    <source>
        <dbReference type="EMBL" id="SBP00010.1"/>
    </source>
</evidence>
<dbReference type="RefSeq" id="WP_225268637.1">
    <property type="nucleotide sequence ID" value="NZ_CP084058.1"/>
</dbReference>
<reference evidence="3" key="1">
    <citation type="submission" date="2016-04" db="EMBL/GenBank/DDBJ databases">
        <authorList>
            <person name="Evans L.H."/>
            <person name="Alamgir A."/>
            <person name="Owens N."/>
            <person name="Weber N.D."/>
            <person name="Virtaneva K."/>
            <person name="Barbian K."/>
            <person name="Babar A."/>
            <person name="Rosenke K."/>
        </authorList>
    </citation>
    <scope>NUCLEOTIDE SEQUENCE</scope>
    <source>
        <strain evidence="3">Nono1</strain>
    </source>
</reference>
<sequence>MVTLLTMSFDENSMCAARHAVRDEARRRGLTSERLDNFLTAVNESIGNAVEHGGGQGWLTLWWADDDLFCEVRDAGPGIPARTLDQACLPPPSVPGGRGIWLMRRLADSAVFSTGPDGTAVLLRIGVAPPAPPGCHAQRCRPGWVLNTDGACPARHQQPPDAELGSE</sequence>
<organism evidence="3">
    <name type="scientific">Nonomuraea gerenzanensis</name>
    <dbReference type="NCBI Taxonomy" id="93944"/>
    <lineage>
        <taxon>Bacteria</taxon>
        <taxon>Bacillati</taxon>
        <taxon>Actinomycetota</taxon>
        <taxon>Actinomycetes</taxon>
        <taxon>Streptosporangiales</taxon>
        <taxon>Streptosporangiaceae</taxon>
        <taxon>Nonomuraea</taxon>
    </lineage>
</organism>
<dbReference type="Pfam" id="PF13581">
    <property type="entry name" value="HATPase_c_2"/>
    <property type="match status" value="1"/>
</dbReference>
<keyword evidence="1" id="KW-0723">Serine/threonine-protein kinase</keyword>
<protein>
    <submittedName>
        <fullName evidence="3">Putative regulator of sigma factor</fullName>
    </submittedName>
</protein>
<name>A0A1M4EME0_9ACTN</name>
<evidence type="ECO:0000259" key="2">
    <source>
        <dbReference type="Pfam" id="PF13581"/>
    </source>
</evidence>
<dbReference type="CDD" id="cd16936">
    <property type="entry name" value="HATPase_RsbW-like"/>
    <property type="match status" value="1"/>
</dbReference>
<proteinExistence type="predicted"/>